<reference evidence="6" key="1">
    <citation type="submission" date="2021-01" db="EMBL/GenBank/DDBJ databases">
        <authorList>
            <person name="Corre E."/>
            <person name="Pelletier E."/>
            <person name="Niang G."/>
            <person name="Scheremetjew M."/>
            <person name="Finn R."/>
            <person name="Kale V."/>
            <person name="Holt S."/>
            <person name="Cochrane G."/>
            <person name="Meng A."/>
            <person name="Brown T."/>
            <person name="Cohen L."/>
        </authorList>
    </citation>
    <scope>NUCLEOTIDE SEQUENCE</scope>
    <source>
        <strain evidence="6">Ms1</strain>
    </source>
</reference>
<evidence type="ECO:0000313" key="6">
    <source>
        <dbReference type="EMBL" id="CAD8922300.1"/>
    </source>
</evidence>
<evidence type="ECO:0000256" key="4">
    <source>
        <dbReference type="SAM" id="MobiDB-lite"/>
    </source>
</evidence>
<dbReference type="SUPFAM" id="SSF48452">
    <property type="entry name" value="TPR-like"/>
    <property type="match status" value="1"/>
</dbReference>
<dbReference type="SMART" id="SM00271">
    <property type="entry name" value="DnaJ"/>
    <property type="match status" value="1"/>
</dbReference>
<dbReference type="PANTHER" id="PTHR45188">
    <property type="entry name" value="DNAJ PROTEIN P58IPK HOMOLOG"/>
    <property type="match status" value="1"/>
</dbReference>
<feature type="compositionally biased region" description="Basic residues" evidence="4">
    <location>
        <begin position="510"/>
        <end position="520"/>
    </location>
</feature>
<dbReference type="SMART" id="SM00028">
    <property type="entry name" value="TPR"/>
    <property type="match status" value="8"/>
</dbReference>
<dbReference type="SUPFAM" id="SSF46565">
    <property type="entry name" value="Chaperone J-domain"/>
    <property type="match status" value="1"/>
</dbReference>
<dbReference type="Gene3D" id="1.10.287.110">
    <property type="entry name" value="DnaJ domain"/>
    <property type="match status" value="1"/>
</dbReference>
<sequence length="520" mass="57366">MASAVRAGARAGIGARRWAGLAALAVIAAVVAGGALPCAAAEEAKVRDPKKLTSQADRAFRNKAYDEALTLYAEALHASPALEEIADAEERAKAATKRAKLHYSAFKAHVKQQKFMAALGDLNEALAVDPTLLVALLQRGNLLLTTGSCGDAVVDYRAVLAADPSKKDAAKRLPEAEACARAVAQSEAAERGRQWQQCVDRATDAMADGRAVQSVPLLMRRARCERMIGRHHESLADTGKVLKIDKANMEAYELRGMTFYQLMDFDMAKTHFQEGLKSDPEHKGCKEAYRLVKKIVKVKGAAETHQAASRHHDAVAAFEELLTVAPQHTPLVQLVKRRLAQSFVKMKKAKEAKEAAAEAIALNGDDWEAHRWMGEAQMILEEWDDCVRSWKRANEINQGNRELQDGLARAEAALKQSKVKNYYKILGVARDADERTIKKAYRRLALELHPDKQTEETKDDAEQKFLDVAEAYEILTDAELRARYDRGEDVLNNQGGGGGPRHNPFQHHGPGGHRFHFNFG</sequence>
<feature type="domain" description="J" evidence="5">
    <location>
        <begin position="421"/>
        <end position="488"/>
    </location>
</feature>
<evidence type="ECO:0000256" key="1">
    <source>
        <dbReference type="ARBA" id="ARBA00022737"/>
    </source>
</evidence>
<dbReference type="InterPro" id="IPR036869">
    <property type="entry name" value="J_dom_sf"/>
</dbReference>
<organism evidence="6">
    <name type="scientific">Bicosoecida sp. CB-2014</name>
    <dbReference type="NCBI Taxonomy" id="1486930"/>
    <lineage>
        <taxon>Eukaryota</taxon>
        <taxon>Sar</taxon>
        <taxon>Stramenopiles</taxon>
        <taxon>Bigyra</taxon>
        <taxon>Opalozoa</taxon>
        <taxon>Bicosoecida</taxon>
    </lineage>
</organism>
<dbReference type="Pfam" id="PF13181">
    <property type="entry name" value="TPR_8"/>
    <property type="match status" value="1"/>
</dbReference>
<evidence type="ECO:0000256" key="2">
    <source>
        <dbReference type="ARBA" id="ARBA00022803"/>
    </source>
</evidence>
<dbReference type="Gene3D" id="1.25.40.10">
    <property type="entry name" value="Tetratricopeptide repeat domain"/>
    <property type="match status" value="1"/>
</dbReference>
<dbReference type="Pfam" id="PF00226">
    <property type="entry name" value="DnaJ"/>
    <property type="match status" value="1"/>
</dbReference>
<dbReference type="PROSITE" id="PS50076">
    <property type="entry name" value="DNAJ_2"/>
    <property type="match status" value="1"/>
</dbReference>
<protein>
    <recommendedName>
        <fullName evidence="5">J domain-containing protein</fullName>
    </recommendedName>
</protein>
<proteinExistence type="predicted"/>
<dbReference type="EMBL" id="HBFS01023248">
    <property type="protein sequence ID" value="CAD8922300.1"/>
    <property type="molecule type" value="Transcribed_RNA"/>
</dbReference>
<evidence type="ECO:0000259" key="5">
    <source>
        <dbReference type="PROSITE" id="PS50076"/>
    </source>
</evidence>
<dbReference type="AlphaFoldDB" id="A0A7S1CL64"/>
<evidence type="ECO:0000256" key="3">
    <source>
        <dbReference type="PROSITE-ProRule" id="PRU00339"/>
    </source>
</evidence>
<dbReference type="CDD" id="cd06257">
    <property type="entry name" value="DnaJ"/>
    <property type="match status" value="1"/>
</dbReference>
<dbReference type="PRINTS" id="PR00625">
    <property type="entry name" value="JDOMAIN"/>
</dbReference>
<keyword evidence="2 3" id="KW-0802">TPR repeat</keyword>
<dbReference type="InterPro" id="IPR019734">
    <property type="entry name" value="TPR_rpt"/>
</dbReference>
<accession>A0A7S1CL64</accession>
<keyword evidence="1" id="KW-0677">Repeat</keyword>
<dbReference type="PANTHER" id="PTHR45188:SF2">
    <property type="entry name" value="DNAJ HOMOLOG SUBFAMILY C MEMBER 7"/>
    <property type="match status" value="1"/>
</dbReference>
<feature type="region of interest" description="Disordered" evidence="4">
    <location>
        <begin position="489"/>
        <end position="520"/>
    </location>
</feature>
<name>A0A7S1CL64_9STRA</name>
<dbReference type="InterPro" id="IPR011990">
    <property type="entry name" value="TPR-like_helical_dom_sf"/>
</dbReference>
<gene>
    <name evidence="6" type="ORF">BSP0115_LOCUS15563</name>
</gene>
<feature type="repeat" description="TPR" evidence="3">
    <location>
        <begin position="249"/>
        <end position="282"/>
    </location>
</feature>
<dbReference type="InterPro" id="IPR001623">
    <property type="entry name" value="DnaJ_domain"/>
</dbReference>
<dbReference type="PROSITE" id="PS50005">
    <property type="entry name" value="TPR"/>
    <property type="match status" value="1"/>
</dbReference>